<feature type="transmembrane region" description="Helical" evidence="1">
    <location>
        <begin position="121"/>
        <end position="140"/>
    </location>
</feature>
<dbReference type="RefSeq" id="WP_138087457.1">
    <property type="nucleotide sequence ID" value="NZ_VAUV01000012.1"/>
</dbReference>
<accession>A0A5R8KDH0</accession>
<protein>
    <submittedName>
        <fullName evidence="2">Uncharacterized protein</fullName>
    </submittedName>
</protein>
<feature type="transmembrane region" description="Helical" evidence="1">
    <location>
        <begin position="49"/>
        <end position="67"/>
    </location>
</feature>
<sequence>MTLTPTTRAILLWLATTLFLARVIGQILVGIYSPPQLPPWPEWYSGLLPYPWLLLSQILILMLMAVANTDTIRQQGALFVTSPRTRYWLRLFAVLYASSMILRYTLRMILQSDQRWFGGTIPIWFHLVLAAWIFLLAVSIKDSNSQKTLHKH</sequence>
<evidence type="ECO:0000256" key="1">
    <source>
        <dbReference type="SAM" id="Phobius"/>
    </source>
</evidence>
<dbReference type="Proteomes" id="UP000306196">
    <property type="component" value="Unassembled WGS sequence"/>
</dbReference>
<keyword evidence="1" id="KW-0472">Membrane</keyword>
<organism evidence="2 3">
    <name type="scientific">Phragmitibacter flavus</name>
    <dbReference type="NCBI Taxonomy" id="2576071"/>
    <lineage>
        <taxon>Bacteria</taxon>
        <taxon>Pseudomonadati</taxon>
        <taxon>Verrucomicrobiota</taxon>
        <taxon>Verrucomicrobiia</taxon>
        <taxon>Verrucomicrobiales</taxon>
        <taxon>Verrucomicrobiaceae</taxon>
        <taxon>Phragmitibacter</taxon>
    </lineage>
</organism>
<proteinExistence type="predicted"/>
<reference evidence="2 3" key="1">
    <citation type="submission" date="2019-05" db="EMBL/GenBank/DDBJ databases">
        <title>Verrucobacter flavum gen. nov., sp. nov. a new member of the family Verrucomicrobiaceae.</title>
        <authorList>
            <person name="Szuroczki S."/>
            <person name="Abbaszade G."/>
            <person name="Szabo A."/>
            <person name="Felfoldi T."/>
            <person name="Schumann P."/>
            <person name="Boka K."/>
            <person name="Keki Z."/>
            <person name="Toumi M."/>
            <person name="Toth E."/>
        </authorList>
    </citation>
    <scope>NUCLEOTIDE SEQUENCE [LARGE SCALE GENOMIC DNA]</scope>
    <source>
        <strain evidence="2 3">MG-N-17</strain>
    </source>
</reference>
<dbReference type="OrthoDB" id="582790at2"/>
<gene>
    <name evidence="2" type="ORF">FEM03_16870</name>
</gene>
<dbReference type="EMBL" id="VAUV01000012">
    <property type="protein sequence ID" value="TLD69629.1"/>
    <property type="molecule type" value="Genomic_DNA"/>
</dbReference>
<comment type="caution">
    <text evidence="2">The sequence shown here is derived from an EMBL/GenBank/DDBJ whole genome shotgun (WGS) entry which is preliminary data.</text>
</comment>
<keyword evidence="1" id="KW-1133">Transmembrane helix</keyword>
<dbReference type="AlphaFoldDB" id="A0A5R8KDH0"/>
<feature type="transmembrane region" description="Helical" evidence="1">
    <location>
        <begin position="87"/>
        <end position="106"/>
    </location>
</feature>
<name>A0A5R8KDH0_9BACT</name>
<evidence type="ECO:0000313" key="3">
    <source>
        <dbReference type="Proteomes" id="UP000306196"/>
    </source>
</evidence>
<keyword evidence="3" id="KW-1185">Reference proteome</keyword>
<evidence type="ECO:0000313" key="2">
    <source>
        <dbReference type="EMBL" id="TLD69629.1"/>
    </source>
</evidence>
<keyword evidence="1" id="KW-0812">Transmembrane</keyword>